<dbReference type="CDD" id="cd00082">
    <property type="entry name" value="HisKA"/>
    <property type="match status" value="1"/>
</dbReference>
<evidence type="ECO:0000256" key="7">
    <source>
        <dbReference type="ARBA" id="ARBA00022741"/>
    </source>
</evidence>
<feature type="domain" description="Histidine kinase" evidence="14">
    <location>
        <begin position="227"/>
        <end position="437"/>
    </location>
</feature>
<keyword evidence="9" id="KW-0067">ATP-binding</keyword>
<comment type="catalytic activity">
    <reaction evidence="1">
        <text>ATP + protein L-histidine = ADP + protein N-phospho-L-histidine.</text>
        <dbReference type="EC" id="2.7.13.3"/>
    </reaction>
</comment>
<dbReference type="Pfam" id="PF00512">
    <property type="entry name" value="HisKA"/>
    <property type="match status" value="1"/>
</dbReference>
<sequence>MQTQYSLKKRLIIYISIFSIALGCLLVFSAYRIALEEINEVLDAQMKNLAERIALHDPEPVKSQFDQMRHYHEEDLFVDVWSYHEEDHSQHHLNLLVHPVQKAGFYTHKTANGVWHTYILPLKDYQVQISQQQSTRQHLALELAGSMFIPYLLFMPFVIWGLSWIIGRSLQPLDDFKTELAQRDSHELSPIQISHYPVEIAPTIREMNFLFERILNAQQEQRQFIADAAHELRTPITALNLQMQILLKQFPEAQDLQNLSKGLIRIQHLVSQLLSLAKQDASILELETKQPCSLHHVALNCVEQLIHLAMQKEIDLGMERQEEIFLLCPESAVHSILFNLIDNAIKYTPKQGMINVSVFEQEGVAVLLVEDNGPGIAPELYEKILKRFYRVHHHLEIGSGLGLSIVDKAVERLGGQISFTRSETLGGLQVRVSLPMQ</sequence>
<dbReference type="InterPro" id="IPR005467">
    <property type="entry name" value="His_kinase_dom"/>
</dbReference>
<gene>
    <name evidence="15" type="ORF">GA0116959_106120</name>
</gene>
<keyword evidence="8 15" id="KW-0418">Kinase</keyword>
<evidence type="ECO:0000256" key="10">
    <source>
        <dbReference type="ARBA" id="ARBA00022989"/>
    </source>
</evidence>
<evidence type="ECO:0000259" key="14">
    <source>
        <dbReference type="PROSITE" id="PS50109"/>
    </source>
</evidence>
<dbReference type="InterPro" id="IPR003594">
    <property type="entry name" value="HATPase_dom"/>
</dbReference>
<dbReference type="InterPro" id="IPR003661">
    <property type="entry name" value="HisK_dim/P_dom"/>
</dbReference>
<dbReference type="OrthoDB" id="9809766at2"/>
<evidence type="ECO:0000256" key="1">
    <source>
        <dbReference type="ARBA" id="ARBA00000085"/>
    </source>
</evidence>
<keyword evidence="4" id="KW-0597">Phosphoprotein</keyword>
<evidence type="ECO:0000256" key="8">
    <source>
        <dbReference type="ARBA" id="ARBA00022777"/>
    </source>
</evidence>
<dbReference type="SMART" id="SM00388">
    <property type="entry name" value="HisKA"/>
    <property type="match status" value="1"/>
</dbReference>
<reference evidence="15 16" key="1">
    <citation type="submission" date="2016-08" db="EMBL/GenBank/DDBJ databases">
        <authorList>
            <person name="Seilhamer J.J."/>
        </authorList>
    </citation>
    <scope>NUCLEOTIDE SEQUENCE [LARGE SCALE GENOMIC DNA]</scope>
    <source>
        <strain evidence="15 16">ANC 4874</strain>
    </source>
</reference>
<dbReference type="PRINTS" id="PR00344">
    <property type="entry name" value="BCTRLSENSOR"/>
</dbReference>
<dbReference type="SUPFAM" id="SSF47384">
    <property type="entry name" value="Homodimeric domain of signal transducing histidine kinase"/>
    <property type="match status" value="1"/>
</dbReference>
<dbReference type="InterPro" id="IPR036890">
    <property type="entry name" value="HATPase_C_sf"/>
</dbReference>
<dbReference type="InterPro" id="IPR050428">
    <property type="entry name" value="TCS_sensor_his_kinase"/>
</dbReference>
<feature type="transmembrane region" description="Helical" evidence="13">
    <location>
        <begin position="12"/>
        <end position="34"/>
    </location>
</feature>
<evidence type="ECO:0000256" key="6">
    <source>
        <dbReference type="ARBA" id="ARBA00022692"/>
    </source>
</evidence>
<dbReference type="GO" id="GO:0000155">
    <property type="term" value="F:phosphorelay sensor kinase activity"/>
    <property type="evidence" value="ECO:0007669"/>
    <property type="project" value="InterPro"/>
</dbReference>
<dbReference type="SUPFAM" id="SSF55874">
    <property type="entry name" value="ATPase domain of HSP90 chaperone/DNA topoisomerase II/histidine kinase"/>
    <property type="match status" value="1"/>
</dbReference>
<evidence type="ECO:0000256" key="4">
    <source>
        <dbReference type="ARBA" id="ARBA00022553"/>
    </source>
</evidence>
<dbReference type="PROSITE" id="PS50109">
    <property type="entry name" value="HIS_KIN"/>
    <property type="match status" value="1"/>
</dbReference>
<evidence type="ECO:0000256" key="9">
    <source>
        <dbReference type="ARBA" id="ARBA00022840"/>
    </source>
</evidence>
<dbReference type="Proteomes" id="UP000243661">
    <property type="component" value="Unassembled WGS sequence"/>
</dbReference>
<protein>
    <recommendedName>
        <fullName evidence="3">histidine kinase</fullName>
        <ecNumber evidence="3">2.7.13.3</ecNumber>
    </recommendedName>
</protein>
<accession>A0A1C4GUL5</accession>
<evidence type="ECO:0000313" key="15">
    <source>
        <dbReference type="EMBL" id="SCC71899.1"/>
    </source>
</evidence>
<keyword evidence="5" id="KW-0808">Transferase</keyword>
<dbReference type="CDD" id="cd00075">
    <property type="entry name" value="HATPase"/>
    <property type="match status" value="1"/>
</dbReference>
<organism evidence="15 16">
    <name type="scientific">Acinetobacter albensis</name>
    <dbReference type="NCBI Taxonomy" id="1673609"/>
    <lineage>
        <taxon>Bacteria</taxon>
        <taxon>Pseudomonadati</taxon>
        <taxon>Pseudomonadota</taxon>
        <taxon>Gammaproteobacteria</taxon>
        <taxon>Moraxellales</taxon>
        <taxon>Moraxellaceae</taxon>
        <taxon>Acinetobacter</taxon>
    </lineage>
</organism>
<name>A0A1C4GUL5_9GAMM</name>
<evidence type="ECO:0000256" key="2">
    <source>
        <dbReference type="ARBA" id="ARBA00004141"/>
    </source>
</evidence>
<dbReference type="Gene3D" id="3.30.565.10">
    <property type="entry name" value="Histidine kinase-like ATPase, C-terminal domain"/>
    <property type="match status" value="1"/>
</dbReference>
<evidence type="ECO:0000256" key="5">
    <source>
        <dbReference type="ARBA" id="ARBA00022679"/>
    </source>
</evidence>
<dbReference type="PANTHER" id="PTHR45436">
    <property type="entry name" value="SENSOR HISTIDINE KINASE YKOH"/>
    <property type="match status" value="1"/>
</dbReference>
<dbReference type="GO" id="GO:0005886">
    <property type="term" value="C:plasma membrane"/>
    <property type="evidence" value="ECO:0007669"/>
    <property type="project" value="TreeGrafter"/>
</dbReference>
<dbReference type="RefSeq" id="WP_092719556.1">
    <property type="nucleotide sequence ID" value="NZ_FMBK01000006.1"/>
</dbReference>
<feature type="transmembrane region" description="Helical" evidence="13">
    <location>
        <begin position="148"/>
        <end position="167"/>
    </location>
</feature>
<dbReference type="EC" id="2.7.13.3" evidence="3"/>
<evidence type="ECO:0000313" key="16">
    <source>
        <dbReference type="Proteomes" id="UP000243661"/>
    </source>
</evidence>
<dbReference type="PANTHER" id="PTHR45436:SF14">
    <property type="entry name" value="SENSOR PROTEIN QSEC"/>
    <property type="match status" value="1"/>
</dbReference>
<comment type="subcellular location">
    <subcellularLocation>
        <location evidence="2">Membrane</location>
        <topology evidence="2">Multi-pass membrane protein</topology>
    </subcellularLocation>
</comment>
<keyword evidence="10 13" id="KW-1133">Transmembrane helix</keyword>
<dbReference type="InterPro" id="IPR004358">
    <property type="entry name" value="Sig_transdc_His_kin-like_C"/>
</dbReference>
<evidence type="ECO:0000256" key="13">
    <source>
        <dbReference type="SAM" id="Phobius"/>
    </source>
</evidence>
<dbReference type="Pfam" id="PF02518">
    <property type="entry name" value="HATPase_c"/>
    <property type="match status" value="1"/>
</dbReference>
<dbReference type="EMBL" id="FMBK01000006">
    <property type="protein sequence ID" value="SCC71899.1"/>
    <property type="molecule type" value="Genomic_DNA"/>
</dbReference>
<dbReference type="InterPro" id="IPR036097">
    <property type="entry name" value="HisK_dim/P_sf"/>
</dbReference>
<dbReference type="SMART" id="SM00387">
    <property type="entry name" value="HATPase_c"/>
    <property type="match status" value="1"/>
</dbReference>
<proteinExistence type="predicted"/>
<keyword evidence="11" id="KW-0902">Two-component regulatory system</keyword>
<keyword evidence="12 13" id="KW-0472">Membrane</keyword>
<dbReference type="AlphaFoldDB" id="A0A1C4GUL5"/>
<evidence type="ECO:0000256" key="11">
    <source>
        <dbReference type="ARBA" id="ARBA00023012"/>
    </source>
</evidence>
<dbReference type="GO" id="GO:0005524">
    <property type="term" value="F:ATP binding"/>
    <property type="evidence" value="ECO:0007669"/>
    <property type="project" value="UniProtKB-KW"/>
</dbReference>
<dbReference type="Gene3D" id="1.10.287.130">
    <property type="match status" value="1"/>
</dbReference>
<keyword evidence="6 13" id="KW-0812">Transmembrane</keyword>
<evidence type="ECO:0000256" key="12">
    <source>
        <dbReference type="ARBA" id="ARBA00023136"/>
    </source>
</evidence>
<keyword evidence="7" id="KW-0547">Nucleotide-binding</keyword>
<evidence type="ECO:0000256" key="3">
    <source>
        <dbReference type="ARBA" id="ARBA00012438"/>
    </source>
</evidence>